<evidence type="ECO:0000313" key="2">
    <source>
        <dbReference type="Proteomes" id="UP000314294"/>
    </source>
</evidence>
<protein>
    <submittedName>
        <fullName evidence="1">Uncharacterized protein</fullName>
    </submittedName>
</protein>
<sequence>MKQVERKSHKVKSPAAKCLLRCVRLRSTDRPPLCPFIEFIADKMARVTAFLQKHMGDFTKTMSIFDTVSEQHAWECITI</sequence>
<dbReference type="Proteomes" id="UP000314294">
    <property type="component" value="Unassembled WGS sequence"/>
</dbReference>
<gene>
    <name evidence="1" type="ORF">EYF80_053235</name>
</gene>
<comment type="caution">
    <text evidence="1">The sequence shown here is derived from an EMBL/GenBank/DDBJ whole genome shotgun (WGS) entry which is preliminary data.</text>
</comment>
<name>A0A4Z2F725_9TELE</name>
<dbReference type="AlphaFoldDB" id="A0A4Z2F725"/>
<reference evidence="1 2" key="1">
    <citation type="submission" date="2019-03" db="EMBL/GenBank/DDBJ databases">
        <title>First draft genome of Liparis tanakae, snailfish: a comprehensive survey of snailfish specific genes.</title>
        <authorList>
            <person name="Kim W."/>
            <person name="Song I."/>
            <person name="Jeong J.-H."/>
            <person name="Kim D."/>
            <person name="Kim S."/>
            <person name="Ryu S."/>
            <person name="Song J.Y."/>
            <person name="Lee S.K."/>
        </authorList>
    </citation>
    <scope>NUCLEOTIDE SEQUENCE [LARGE SCALE GENOMIC DNA]</scope>
    <source>
        <tissue evidence="1">Muscle</tissue>
    </source>
</reference>
<accession>A0A4Z2F725</accession>
<proteinExistence type="predicted"/>
<keyword evidence="2" id="KW-1185">Reference proteome</keyword>
<dbReference type="EMBL" id="SRLO01001596">
    <property type="protein sequence ID" value="TNN36601.1"/>
    <property type="molecule type" value="Genomic_DNA"/>
</dbReference>
<organism evidence="1 2">
    <name type="scientific">Liparis tanakae</name>
    <name type="common">Tanaka's snailfish</name>
    <dbReference type="NCBI Taxonomy" id="230148"/>
    <lineage>
        <taxon>Eukaryota</taxon>
        <taxon>Metazoa</taxon>
        <taxon>Chordata</taxon>
        <taxon>Craniata</taxon>
        <taxon>Vertebrata</taxon>
        <taxon>Euteleostomi</taxon>
        <taxon>Actinopterygii</taxon>
        <taxon>Neopterygii</taxon>
        <taxon>Teleostei</taxon>
        <taxon>Neoteleostei</taxon>
        <taxon>Acanthomorphata</taxon>
        <taxon>Eupercaria</taxon>
        <taxon>Perciformes</taxon>
        <taxon>Cottioidei</taxon>
        <taxon>Cottales</taxon>
        <taxon>Liparidae</taxon>
        <taxon>Liparis</taxon>
    </lineage>
</organism>
<evidence type="ECO:0000313" key="1">
    <source>
        <dbReference type="EMBL" id="TNN36601.1"/>
    </source>
</evidence>